<comment type="caution">
    <text evidence="1">The sequence shown here is derived from an EMBL/GenBank/DDBJ whole genome shotgun (WGS) entry which is preliminary data.</text>
</comment>
<evidence type="ECO:0008006" key="2">
    <source>
        <dbReference type="Google" id="ProtNLM"/>
    </source>
</evidence>
<evidence type="ECO:0000313" key="1">
    <source>
        <dbReference type="EMBL" id="KKO11603.1"/>
    </source>
</evidence>
<reference evidence="1" key="1">
    <citation type="journal article" date="2015" name="Nature">
        <title>Complex archaea that bridge the gap between prokaryotes and eukaryotes.</title>
        <authorList>
            <person name="Spang A."/>
            <person name="Saw J.H."/>
            <person name="Jorgensen S.L."/>
            <person name="Zaremba-Niedzwiedzka K."/>
            <person name="Martijn J."/>
            <person name="Lind A.E."/>
            <person name="van Eijk R."/>
            <person name="Schleper C."/>
            <person name="Guy L."/>
            <person name="Ettema T.J."/>
        </authorList>
    </citation>
    <scope>NUCLEOTIDE SEQUENCE</scope>
</reference>
<gene>
    <name evidence="1" type="ORF">LCGC14_0010970</name>
</gene>
<dbReference type="AlphaFoldDB" id="A0A0F9WGJ5"/>
<name>A0A0F9WGJ5_9ZZZZ</name>
<sequence>MSVIIFDTANDNVIGSVVATGKTTYQYAIENLFPLIDRFSGQRKIQDRKFYARLERDILDHCLMPPITIAFVEKGFSLTENAEISKYIMDNIDSGYILDGIQRLNTLRRASEDARFDGTQPLYINVIISPSEDKLLYRMITLNNGQKPMTPRHQIEILTHELFDFSDVSITVQSERERAENLVKGSFDLGDLSKAYLAFLTGTVNNDNNKIIGEKMDQIIVGRIMDKQPKFDDIDFKDVVREIDRLSESQRVKKWLKVGNNLIGFSVGIKSSYREISESTIEDFERSIDLFESAFRNINPSKVNLGKYRRELSQVYIENYFKYSNLDELELTEVFMETTS</sequence>
<accession>A0A0F9WGJ5</accession>
<protein>
    <recommendedName>
        <fullName evidence="2">DUF262 domain-containing protein</fullName>
    </recommendedName>
</protein>
<organism evidence="1">
    <name type="scientific">marine sediment metagenome</name>
    <dbReference type="NCBI Taxonomy" id="412755"/>
    <lineage>
        <taxon>unclassified sequences</taxon>
        <taxon>metagenomes</taxon>
        <taxon>ecological metagenomes</taxon>
    </lineage>
</organism>
<dbReference type="EMBL" id="LAZR01000002">
    <property type="protein sequence ID" value="KKO11603.1"/>
    <property type="molecule type" value="Genomic_DNA"/>
</dbReference>
<proteinExistence type="predicted"/>